<feature type="domain" description="Translation initiation factor 3 C-terminal" evidence="7">
    <location>
        <begin position="66"/>
        <end position="150"/>
    </location>
</feature>
<evidence type="ECO:0000256" key="6">
    <source>
        <dbReference type="RuleBase" id="RU000646"/>
    </source>
</evidence>
<dbReference type="eggNOG" id="COG0290">
    <property type="taxonomic scope" value="Bacteria"/>
</dbReference>
<dbReference type="STRING" id="643648.Slip_1497"/>
<evidence type="ECO:0000256" key="5">
    <source>
        <dbReference type="NCBIfam" id="TIGR00168"/>
    </source>
</evidence>
<dbReference type="GO" id="GO:0032790">
    <property type="term" value="P:ribosome disassembly"/>
    <property type="evidence" value="ECO:0007669"/>
    <property type="project" value="TreeGrafter"/>
</dbReference>
<dbReference type="InterPro" id="IPR001288">
    <property type="entry name" value="Translation_initiation_fac_3"/>
</dbReference>
<evidence type="ECO:0000259" key="8">
    <source>
        <dbReference type="Pfam" id="PF05198"/>
    </source>
</evidence>
<comment type="function">
    <text evidence="4 6">IF-3 binds to the 30S ribosomal subunit and shifts the equilibrium between 70S ribosomes and their 50S and 30S subunits in favor of the free subunits, thus enhancing the availability of 30S subunits on which protein synthesis initiation begins.</text>
</comment>
<evidence type="ECO:0000313" key="10">
    <source>
        <dbReference type="Proteomes" id="UP000000378"/>
    </source>
</evidence>
<evidence type="ECO:0000256" key="3">
    <source>
        <dbReference type="ARBA" id="ARBA00022917"/>
    </source>
</evidence>
<keyword evidence="2 4" id="KW-0396">Initiation factor</keyword>
<dbReference type="InterPro" id="IPR019813">
    <property type="entry name" value="Translation_initiation_fac3_CS"/>
</dbReference>
<dbReference type="Pfam" id="PF05198">
    <property type="entry name" value="IF3_N"/>
    <property type="match status" value="1"/>
</dbReference>
<dbReference type="HAMAP" id="MF_00080">
    <property type="entry name" value="IF_3"/>
    <property type="match status" value="1"/>
</dbReference>
<gene>
    <name evidence="4" type="primary">infC</name>
    <name evidence="9" type="ordered locus">Slip_1497</name>
</gene>
<keyword evidence="4" id="KW-0963">Cytoplasm</keyword>
<dbReference type="SUPFAM" id="SSF55200">
    <property type="entry name" value="Translation initiation factor IF3, C-terminal domain"/>
    <property type="match status" value="1"/>
</dbReference>
<evidence type="ECO:0000256" key="4">
    <source>
        <dbReference type="HAMAP-Rule" id="MF_00080"/>
    </source>
</evidence>
<protein>
    <recommendedName>
        <fullName evidence="4 5">Translation initiation factor IF-3</fullName>
    </recommendedName>
</protein>
<dbReference type="InterPro" id="IPR036788">
    <property type="entry name" value="T_IF-3_C_sf"/>
</dbReference>
<dbReference type="HOGENOM" id="CLU_054919_3_2_9"/>
<keyword evidence="3 4" id="KW-0648">Protein biosynthesis</keyword>
<name>D7CNH5_SYNLT</name>
<dbReference type="PROSITE" id="PS00938">
    <property type="entry name" value="IF3"/>
    <property type="match status" value="1"/>
</dbReference>
<evidence type="ECO:0000259" key="7">
    <source>
        <dbReference type="Pfam" id="PF00707"/>
    </source>
</evidence>
<dbReference type="Gene3D" id="3.30.110.10">
    <property type="entry name" value="Translation initiation factor 3 (IF-3), C-terminal domain"/>
    <property type="match status" value="1"/>
</dbReference>
<dbReference type="FunFam" id="3.30.110.10:FF:000001">
    <property type="entry name" value="Translation initiation factor IF-3"/>
    <property type="match status" value="1"/>
</dbReference>
<dbReference type="PANTHER" id="PTHR10938">
    <property type="entry name" value="TRANSLATION INITIATION FACTOR IF-3"/>
    <property type="match status" value="1"/>
</dbReference>
<comment type="subcellular location">
    <subcellularLocation>
        <location evidence="4 6">Cytoplasm</location>
    </subcellularLocation>
</comment>
<evidence type="ECO:0000256" key="2">
    <source>
        <dbReference type="ARBA" id="ARBA00022540"/>
    </source>
</evidence>
<dbReference type="InterPro" id="IPR019815">
    <property type="entry name" value="Translation_initiation_fac_3_C"/>
</dbReference>
<comment type="subunit">
    <text evidence="4 6">Monomer.</text>
</comment>
<dbReference type="NCBIfam" id="TIGR00168">
    <property type="entry name" value="infC"/>
    <property type="match status" value="1"/>
</dbReference>
<dbReference type="Gene3D" id="3.10.20.80">
    <property type="entry name" value="Translation initiation factor 3 (IF-3), N-terminal domain"/>
    <property type="match status" value="1"/>
</dbReference>
<dbReference type="GO" id="GO:0005829">
    <property type="term" value="C:cytosol"/>
    <property type="evidence" value="ECO:0007669"/>
    <property type="project" value="TreeGrafter"/>
</dbReference>
<sequence>MIDENGEQIGIVPVKEALQRAIEKNLDLVEVAPGAKPPVCRLMDFGKFRYEQSKRDKEARKKQKVITVKEVKMRPKIDHHDFLVKAKNARRFLQNGDKVKVTIMFRGREISHAQLGQELCMRFAEELSSLASIEREPRVEGKNMIMILTPRNDTVNA</sequence>
<dbReference type="SUPFAM" id="SSF54364">
    <property type="entry name" value="Translation initiation factor IF3, N-terminal domain"/>
    <property type="match status" value="1"/>
</dbReference>
<accession>D7CNH5</accession>
<evidence type="ECO:0000313" key="9">
    <source>
        <dbReference type="EMBL" id="ADI02260.1"/>
    </source>
</evidence>
<dbReference type="Proteomes" id="UP000000378">
    <property type="component" value="Chromosome"/>
</dbReference>
<dbReference type="GO" id="GO:0043022">
    <property type="term" value="F:ribosome binding"/>
    <property type="evidence" value="ECO:0007669"/>
    <property type="project" value="TreeGrafter"/>
</dbReference>
<dbReference type="PANTHER" id="PTHR10938:SF0">
    <property type="entry name" value="TRANSLATION INITIATION FACTOR IF-3, MITOCHONDRIAL"/>
    <property type="match status" value="1"/>
</dbReference>
<dbReference type="KEGG" id="slp:Slip_1497"/>
<keyword evidence="10" id="KW-1185">Reference proteome</keyword>
<dbReference type="AlphaFoldDB" id="D7CNH5"/>
<dbReference type="InterPro" id="IPR036787">
    <property type="entry name" value="T_IF-3_N_sf"/>
</dbReference>
<evidence type="ECO:0000256" key="1">
    <source>
        <dbReference type="ARBA" id="ARBA00005439"/>
    </source>
</evidence>
<feature type="domain" description="Translation initiation factor 3 N-terminal" evidence="8">
    <location>
        <begin position="2"/>
        <end position="59"/>
    </location>
</feature>
<dbReference type="GO" id="GO:0016020">
    <property type="term" value="C:membrane"/>
    <property type="evidence" value="ECO:0007669"/>
    <property type="project" value="TreeGrafter"/>
</dbReference>
<dbReference type="EMBL" id="CP002048">
    <property type="protein sequence ID" value="ADI02260.1"/>
    <property type="molecule type" value="Genomic_DNA"/>
</dbReference>
<proteinExistence type="inferred from homology"/>
<reference evidence="10" key="1">
    <citation type="journal article" date="2010" name="Stand. Genomic Sci.">
        <title>Complete genome sequence of Syntrophothermus lipocalidus type strain (TGB-C1T).</title>
        <authorList>
            <consortium name="US DOE Joint Genome Institute (JGI-PGF)"/>
            <person name="Djao O."/>
            <person name="Zhang X."/>
            <person name="Lucas S."/>
            <person name="Lapidus A."/>
            <person name="Glavina Del Rio T."/>
            <person name="Nolan M."/>
            <person name="Tice H."/>
            <person name="Cheng J."/>
            <person name="Han C."/>
            <person name="Tapia R."/>
            <person name="Goodwin L."/>
            <person name="Pitluck S."/>
            <person name="Liolios K."/>
            <person name="Ivanova N."/>
            <person name="Mavromatis K."/>
            <person name="Mikhailova N."/>
            <person name="Ovchinnikova G."/>
            <person name="Pati A."/>
            <person name="Brambilla E."/>
            <person name="Chen A."/>
            <person name="Palaniappan K."/>
            <person name="Land M."/>
            <person name="Hauser L."/>
            <person name="Chang Y."/>
            <person name="Jeffries C."/>
            <person name="Rohde M."/>
            <person name="Sikorski J."/>
            <person name="Spring S."/>
            <person name="Goker M."/>
            <person name="Detter J."/>
            <person name="Woyke T."/>
            <person name="Bristow J."/>
            <person name="Eisen J."/>
            <person name="Markowitz V."/>
            <person name="Hugenholtz P."/>
            <person name="Kyrpides N."/>
            <person name="Klenk H."/>
        </authorList>
    </citation>
    <scope>NUCLEOTIDE SEQUENCE [LARGE SCALE GENOMIC DNA]</scope>
    <source>
        <strain evidence="10">DSM 12680 / TGB-C1</strain>
    </source>
</reference>
<dbReference type="GO" id="GO:0003743">
    <property type="term" value="F:translation initiation factor activity"/>
    <property type="evidence" value="ECO:0007669"/>
    <property type="project" value="UniProtKB-UniRule"/>
</dbReference>
<dbReference type="Pfam" id="PF00707">
    <property type="entry name" value="IF3_C"/>
    <property type="match status" value="1"/>
</dbReference>
<organism evidence="9 10">
    <name type="scientific">Syntrophothermus lipocalidus (strain DSM 12680 / TGB-C1)</name>
    <dbReference type="NCBI Taxonomy" id="643648"/>
    <lineage>
        <taxon>Bacteria</taxon>
        <taxon>Bacillati</taxon>
        <taxon>Bacillota</taxon>
        <taxon>Clostridia</taxon>
        <taxon>Eubacteriales</taxon>
        <taxon>Syntrophomonadaceae</taxon>
        <taxon>Syntrophothermus</taxon>
    </lineage>
</organism>
<reference evidence="9 10" key="2">
    <citation type="journal article" date="2010" name="Stand. Genomic Sci.">
        <title>Complete genome sequence of Syntrophothermus lipocalidus type strain (TGB-C1).</title>
        <authorList>
            <person name="Djao O.D."/>
            <person name="Zhang X."/>
            <person name="Lucas S."/>
            <person name="Lapidus A."/>
            <person name="Del Rio T.G."/>
            <person name="Nolan M."/>
            <person name="Tice H."/>
            <person name="Cheng J.F."/>
            <person name="Han C."/>
            <person name="Tapia R."/>
            <person name="Goodwin L."/>
            <person name="Pitluck S."/>
            <person name="Liolios K."/>
            <person name="Ivanova N."/>
            <person name="Mavromatis K."/>
            <person name="Mikhailova N."/>
            <person name="Ovchinnikova G."/>
            <person name="Pati A."/>
            <person name="Brambilla E."/>
            <person name="Chen A."/>
            <person name="Palaniappan K."/>
            <person name="Land M."/>
            <person name="Hauser L."/>
            <person name="Chang Y.J."/>
            <person name="Jeffries C.D."/>
            <person name="Rohde M."/>
            <person name="Sikorski J."/>
            <person name="Spring S."/>
            <person name="Goker M."/>
            <person name="Detter J.C."/>
            <person name="Woyke T."/>
            <person name="Bristow J."/>
            <person name="Eisen J.A."/>
            <person name="Markowitz V."/>
            <person name="Hugenholtz P."/>
            <person name="Kyrpides N.C."/>
            <person name="Klenk H.P."/>
        </authorList>
    </citation>
    <scope>NUCLEOTIDE SEQUENCE [LARGE SCALE GENOMIC DNA]</scope>
    <source>
        <strain evidence="10">DSM 12680 / TGB-C1</strain>
    </source>
</reference>
<dbReference type="InterPro" id="IPR019814">
    <property type="entry name" value="Translation_initiation_fac_3_N"/>
</dbReference>
<comment type="similarity">
    <text evidence="1 4 6">Belongs to the IF-3 family.</text>
</comment>